<name>A0A0D0DRA3_9AGAM</name>
<gene>
    <name evidence="1" type="ORF">PAXRUDRAFT_14874</name>
</gene>
<dbReference type="HOGENOM" id="CLU_2776705_0_0_1"/>
<organism evidence="1 2">
    <name type="scientific">Paxillus rubicundulus Ve08.2h10</name>
    <dbReference type="NCBI Taxonomy" id="930991"/>
    <lineage>
        <taxon>Eukaryota</taxon>
        <taxon>Fungi</taxon>
        <taxon>Dikarya</taxon>
        <taxon>Basidiomycota</taxon>
        <taxon>Agaricomycotina</taxon>
        <taxon>Agaricomycetes</taxon>
        <taxon>Agaricomycetidae</taxon>
        <taxon>Boletales</taxon>
        <taxon>Paxilineae</taxon>
        <taxon>Paxillaceae</taxon>
        <taxon>Paxillus</taxon>
    </lineage>
</organism>
<reference evidence="1 2" key="1">
    <citation type="submission" date="2014-04" db="EMBL/GenBank/DDBJ databases">
        <authorList>
            <consortium name="DOE Joint Genome Institute"/>
            <person name="Kuo A."/>
            <person name="Kohler A."/>
            <person name="Jargeat P."/>
            <person name="Nagy L.G."/>
            <person name="Floudas D."/>
            <person name="Copeland A."/>
            <person name="Barry K.W."/>
            <person name="Cichocki N."/>
            <person name="Veneault-Fourrey C."/>
            <person name="LaButti K."/>
            <person name="Lindquist E.A."/>
            <person name="Lipzen A."/>
            <person name="Lundell T."/>
            <person name="Morin E."/>
            <person name="Murat C."/>
            <person name="Sun H."/>
            <person name="Tunlid A."/>
            <person name="Henrissat B."/>
            <person name="Grigoriev I.V."/>
            <person name="Hibbett D.S."/>
            <person name="Martin F."/>
            <person name="Nordberg H.P."/>
            <person name="Cantor M.N."/>
            <person name="Hua S.X."/>
        </authorList>
    </citation>
    <scope>NUCLEOTIDE SEQUENCE [LARGE SCALE GENOMIC DNA]</scope>
    <source>
        <strain evidence="1 2">Ve08.2h10</strain>
    </source>
</reference>
<dbReference type="OrthoDB" id="2691400at2759"/>
<evidence type="ECO:0000313" key="1">
    <source>
        <dbReference type="EMBL" id="KIK82175.1"/>
    </source>
</evidence>
<sequence>MGGFGSINSLKLPVQTSDDIDIENATLNGWLSEHFISSVLVFSSQGIVIAARTDAPENWNDSCVAQQIY</sequence>
<dbReference type="AlphaFoldDB" id="A0A0D0DRA3"/>
<accession>A0A0D0DRA3</accession>
<evidence type="ECO:0000313" key="2">
    <source>
        <dbReference type="Proteomes" id="UP000054538"/>
    </source>
</evidence>
<protein>
    <submittedName>
        <fullName evidence="1">Unplaced genomic scaffold scaffold_845, whole genome shotgun sequence</fullName>
    </submittedName>
</protein>
<dbReference type="PANTHER" id="PTHR48471:SF1">
    <property type="entry name" value="DDE TNP4 DOMAIN-CONTAINING PROTEIN"/>
    <property type="match status" value="1"/>
</dbReference>
<dbReference type="Proteomes" id="UP000054538">
    <property type="component" value="Unassembled WGS sequence"/>
</dbReference>
<reference evidence="2" key="2">
    <citation type="submission" date="2015-01" db="EMBL/GenBank/DDBJ databases">
        <title>Evolutionary Origins and Diversification of the Mycorrhizal Mutualists.</title>
        <authorList>
            <consortium name="DOE Joint Genome Institute"/>
            <consortium name="Mycorrhizal Genomics Consortium"/>
            <person name="Kohler A."/>
            <person name="Kuo A."/>
            <person name="Nagy L.G."/>
            <person name="Floudas D."/>
            <person name="Copeland A."/>
            <person name="Barry K.W."/>
            <person name="Cichocki N."/>
            <person name="Veneault-Fourrey C."/>
            <person name="LaButti K."/>
            <person name="Lindquist E.A."/>
            <person name="Lipzen A."/>
            <person name="Lundell T."/>
            <person name="Morin E."/>
            <person name="Murat C."/>
            <person name="Riley R."/>
            <person name="Ohm R."/>
            <person name="Sun H."/>
            <person name="Tunlid A."/>
            <person name="Henrissat B."/>
            <person name="Grigoriev I.V."/>
            <person name="Hibbett D.S."/>
            <person name="Martin F."/>
        </authorList>
    </citation>
    <scope>NUCLEOTIDE SEQUENCE [LARGE SCALE GENOMIC DNA]</scope>
    <source>
        <strain evidence="2">Ve08.2h10</strain>
    </source>
</reference>
<dbReference type="PANTHER" id="PTHR48471">
    <property type="entry name" value="DDE TNP4 DOMAIN-CONTAINING PROTEIN"/>
    <property type="match status" value="1"/>
</dbReference>
<dbReference type="InParanoid" id="A0A0D0DRA3"/>
<dbReference type="EMBL" id="KN825667">
    <property type="protein sequence ID" value="KIK82175.1"/>
    <property type="molecule type" value="Genomic_DNA"/>
</dbReference>
<keyword evidence="2" id="KW-1185">Reference proteome</keyword>
<proteinExistence type="predicted"/>